<dbReference type="Proteomes" id="UP000314980">
    <property type="component" value="Unassembled WGS sequence"/>
</dbReference>
<reference evidence="1" key="2">
    <citation type="submission" date="2025-08" db="UniProtKB">
        <authorList>
            <consortium name="Ensembl"/>
        </authorList>
    </citation>
    <scope>IDENTIFICATION</scope>
</reference>
<protein>
    <submittedName>
        <fullName evidence="1">Uncharacterized protein</fullName>
    </submittedName>
</protein>
<sequence>LSRTIMKTFSVVPDLGGFPPSTAVRINLCSCCFSRSRDFCNTKNGIFKLSKPSNILWKYVLYFQQCKYHNGNTRLC</sequence>
<proteinExistence type="predicted"/>
<reference evidence="2" key="1">
    <citation type="submission" date="2015-09" db="EMBL/GenBank/DDBJ databases">
        <authorList>
            <person name="Sai Rama Sridatta P."/>
        </authorList>
    </citation>
    <scope>NUCLEOTIDE SEQUENCE [LARGE SCALE GENOMIC DNA]</scope>
</reference>
<evidence type="ECO:0000313" key="1">
    <source>
        <dbReference type="Ensembl" id="ENSLCAP00010004911.1"/>
    </source>
</evidence>
<dbReference type="GeneTree" id="ENSGT00950000183286"/>
<accession>A0A4W6BZY5</accession>
<keyword evidence="2" id="KW-1185">Reference proteome</keyword>
<reference evidence="1" key="3">
    <citation type="submission" date="2025-09" db="UniProtKB">
        <authorList>
            <consortium name="Ensembl"/>
        </authorList>
    </citation>
    <scope>IDENTIFICATION</scope>
</reference>
<dbReference type="AlphaFoldDB" id="A0A4W6BZY5"/>
<name>A0A4W6BZY5_LATCA</name>
<dbReference type="InParanoid" id="A0A4W6BZY5"/>
<dbReference type="Ensembl" id="ENSLCAT00010005039.1">
    <property type="protein sequence ID" value="ENSLCAP00010004911.1"/>
    <property type="gene ID" value="ENSLCAG00010002490.1"/>
</dbReference>
<organism evidence="1 2">
    <name type="scientific">Lates calcarifer</name>
    <name type="common">Barramundi</name>
    <name type="synonym">Holocentrus calcarifer</name>
    <dbReference type="NCBI Taxonomy" id="8187"/>
    <lineage>
        <taxon>Eukaryota</taxon>
        <taxon>Metazoa</taxon>
        <taxon>Chordata</taxon>
        <taxon>Craniata</taxon>
        <taxon>Vertebrata</taxon>
        <taxon>Euteleostomi</taxon>
        <taxon>Actinopterygii</taxon>
        <taxon>Neopterygii</taxon>
        <taxon>Teleostei</taxon>
        <taxon>Neoteleostei</taxon>
        <taxon>Acanthomorphata</taxon>
        <taxon>Carangaria</taxon>
        <taxon>Carangaria incertae sedis</taxon>
        <taxon>Centropomidae</taxon>
        <taxon>Lates</taxon>
    </lineage>
</organism>
<evidence type="ECO:0000313" key="2">
    <source>
        <dbReference type="Proteomes" id="UP000314980"/>
    </source>
</evidence>